<name>T0VIJ8_LACLC</name>
<protein>
    <submittedName>
        <fullName evidence="1">Uncharacterized protein</fullName>
    </submittedName>
</protein>
<comment type="caution">
    <text evidence="1">The sequence shown here is derived from an EMBL/GenBank/DDBJ whole genome shotgun (WGS) entry which is preliminary data.</text>
</comment>
<proteinExistence type="predicted"/>
<evidence type="ECO:0000313" key="2">
    <source>
        <dbReference type="Proteomes" id="UP000015664"/>
    </source>
</evidence>
<dbReference type="EMBL" id="ATBE01000046">
    <property type="protein sequence ID" value="EQC95801.1"/>
    <property type="molecule type" value="Genomic_DNA"/>
</dbReference>
<organism evidence="1 2">
    <name type="scientific">Lactococcus cremoris subsp. cremoris TIFN3</name>
    <dbReference type="NCBI Taxonomy" id="1234873"/>
    <lineage>
        <taxon>Bacteria</taxon>
        <taxon>Bacillati</taxon>
        <taxon>Bacillota</taxon>
        <taxon>Bacilli</taxon>
        <taxon>Lactobacillales</taxon>
        <taxon>Streptococcaceae</taxon>
        <taxon>Lactococcus</taxon>
        <taxon>Lactococcus cremoris subsp. cremoris</taxon>
    </lineage>
</organism>
<dbReference type="PATRIC" id="fig|1234873.3.peg.643"/>
<dbReference type="AlphaFoldDB" id="T0VIJ8"/>
<dbReference type="Proteomes" id="UP000015664">
    <property type="component" value="Unassembled WGS sequence"/>
</dbReference>
<sequence>MVYQKTGNKKYLSWADEQLRTCKLFIKNKKLYNFYTKSYEEGFLKGYEGYKFIKELRRKL</sequence>
<accession>T0VIJ8</accession>
<evidence type="ECO:0000313" key="1">
    <source>
        <dbReference type="EMBL" id="EQC95801.1"/>
    </source>
</evidence>
<gene>
    <name evidence="1" type="ORF">LLT3_02775</name>
</gene>
<reference evidence="1 2" key="1">
    <citation type="journal article" date="2013" name="ISME J.">
        <title>Multifactorial diversity sustains microbial community stability.</title>
        <authorList>
            <person name="Erkus O."/>
            <person name="de Jager V.C."/>
            <person name="Spus M."/>
            <person name="van Alen-Boerrigter I.J."/>
            <person name="van Rijswijck I.M."/>
            <person name="Hazelwood L."/>
            <person name="Janssen P.W."/>
            <person name="van Hijum S.A."/>
            <person name="Kleerebezem M."/>
            <person name="Smid E.J."/>
        </authorList>
    </citation>
    <scope>NUCLEOTIDE SEQUENCE [LARGE SCALE GENOMIC DNA]</scope>
    <source>
        <strain evidence="1 2">TIFN3</strain>
    </source>
</reference>